<dbReference type="PANTHER" id="PTHR37316:SF3">
    <property type="entry name" value="TEICHOIC ACID GLYCEROL-PHOSPHATE TRANSFERASE"/>
    <property type="match status" value="1"/>
</dbReference>
<comment type="caution">
    <text evidence="7">The sequence shown here is derived from an EMBL/GenBank/DDBJ whole genome shotgun (WGS) entry which is preliminary data.</text>
</comment>
<dbReference type="PANTHER" id="PTHR37316">
    <property type="entry name" value="TEICHOIC ACID GLYCEROL-PHOSPHATE PRIMASE"/>
    <property type="match status" value="1"/>
</dbReference>
<keyword evidence="4" id="KW-0808">Transferase</keyword>
<dbReference type="Proteomes" id="UP000886723">
    <property type="component" value="Unassembled WGS sequence"/>
</dbReference>
<dbReference type="InterPro" id="IPR007554">
    <property type="entry name" value="Glycerophosphate_synth"/>
</dbReference>
<keyword evidence="3" id="KW-1003">Cell membrane</keyword>
<evidence type="ECO:0000256" key="1">
    <source>
        <dbReference type="ARBA" id="ARBA00004202"/>
    </source>
</evidence>
<reference evidence="7" key="2">
    <citation type="journal article" date="2021" name="PeerJ">
        <title>Extensive microbial diversity within the chicken gut microbiome revealed by metagenomics and culture.</title>
        <authorList>
            <person name="Gilroy R."/>
            <person name="Ravi A."/>
            <person name="Getino M."/>
            <person name="Pursley I."/>
            <person name="Horton D.L."/>
            <person name="Alikhan N.F."/>
            <person name="Baker D."/>
            <person name="Gharbi K."/>
            <person name="Hall N."/>
            <person name="Watson M."/>
            <person name="Adriaenssens E.M."/>
            <person name="Foster-Nyarko E."/>
            <person name="Jarju S."/>
            <person name="Secka A."/>
            <person name="Antonio M."/>
            <person name="Oren A."/>
            <person name="Chaudhuri R.R."/>
            <person name="La Ragione R."/>
            <person name="Hildebrand F."/>
            <person name="Pallen M.J."/>
        </authorList>
    </citation>
    <scope>NUCLEOTIDE SEQUENCE</scope>
    <source>
        <strain evidence="7">ChiBcec2-4451</strain>
    </source>
</reference>
<reference evidence="7" key="1">
    <citation type="submission" date="2020-10" db="EMBL/GenBank/DDBJ databases">
        <authorList>
            <person name="Gilroy R."/>
        </authorList>
    </citation>
    <scope>NUCLEOTIDE SEQUENCE</scope>
    <source>
        <strain evidence="7">ChiBcec2-4451</strain>
    </source>
</reference>
<evidence type="ECO:0000256" key="5">
    <source>
        <dbReference type="ARBA" id="ARBA00022944"/>
    </source>
</evidence>
<evidence type="ECO:0000313" key="7">
    <source>
        <dbReference type="EMBL" id="HIV11773.1"/>
    </source>
</evidence>
<dbReference type="GO" id="GO:0005886">
    <property type="term" value="C:plasma membrane"/>
    <property type="evidence" value="ECO:0007669"/>
    <property type="project" value="UniProtKB-SubCell"/>
</dbReference>
<evidence type="ECO:0000256" key="4">
    <source>
        <dbReference type="ARBA" id="ARBA00022679"/>
    </source>
</evidence>
<dbReference type="GO" id="GO:0019350">
    <property type="term" value="P:teichoic acid biosynthetic process"/>
    <property type="evidence" value="ECO:0007669"/>
    <property type="project" value="UniProtKB-KW"/>
</dbReference>
<evidence type="ECO:0000256" key="6">
    <source>
        <dbReference type="ARBA" id="ARBA00023136"/>
    </source>
</evidence>
<organism evidence="7 8">
    <name type="scientific">Candidatus Pullilachnospira stercoravium</name>
    <dbReference type="NCBI Taxonomy" id="2840913"/>
    <lineage>
        <taxon>Bacteria</taxon>
        <taxon>Bacillati</taxon>
        <taxon>Bacillota</taxon>
        <taxon>Clostridia</taxon>
        <taxon>Lachnospirales</taxon>
        <taxon>Lachnospiraceae</taxon>
        <taxon>Lachnospiraceae incertae sedis</taxon>
        <taxon>Candidatus Pullilachnospira</taxon>
    </lineage>
</organism>
<dbReference type="InterPro" id="IPR043148">
    <property type="entry name" value="TagF_C"/>
</dbReference>
<dbReference type="Gene3D" id="3.40.50.11820">
    <property type="match status" value="1"/>
</dbReference>
<proteinExistence type="inferred from homology"/>
<dbReference type="Pfam" id="PF04464">
    <property type="entry name" value="Glyphos_transf"/>
    <property type="match status" value="1"/>
</dbReference>
<dbReference type="Gene3D" id="3.40.50.12580">
    <property type="match status" value="1"/>
</dbReference>
<comment type="similarity">
    <text evidence="2">Belongs to the CDP-glycerol glycerophosphotransferase family.</text>
</comment>
<dbReference type="InterPro" id="IPR043149">
    <property type="entry name" value="TagF_N"/>
</dbReference>
<keyword evidence="5" id="KW-0777">Teichoic acid biosynthesis</keyword>
<accession>A0A9D1T5S9</accession>
<dbReference type="EMBL" id="DVON01000028">
    <property type="protein sequence ID" value="HIV11773.1"/>
    <property type="molecule type" value="Genomic_DNA"/>
</dbReference>
<gene>
    <name evidence="7" type="ORF">IAA63_01355</name>
</gene>
<keyword evidence="6" id="KW-0472">Membrane</keyword>
<name>A0A9D1T5S9_9FIRM</name>
<evidence type="ECO:0000256" key="3">
    <source>
        <dbReference type="ARBA" id="ARBA00022475"/>
    </source>
</evidence>
<dbReference type="InterPro" id="IPR051612">
    <property type="entry name" value="Teichoic_Acid_Biosynth"/>
</dbReference>
<protein>
    <submittedName>
        <fullName evidence="7">CDP-glycerol glycerophosphotransferase family protein</fullName>
    </submittedName>
</protein>
<evidence type="ECO:0000313" key="8">
    <source>
        <dbReference type="Proteomes" id="UP000886723"/>
    </source>
</evidence>
<dbReference type="AlphaFoldDB" id="A0A9D1T5S9"/>
<dbReference type="GO" id="GO:0047355">
    <property type="term" value="F:CDP-glycerol glycerophosphotransferase activity"/>
    <property type="evidence" value="ECO:0007669"/>
    <property type="project" value="InterPro"/>
</dbReference>
<evidence type="ECO:0000256" key="2">
    <source>
        <dbReference type="ARBA" id="ARBA00010488"/>
    </source>
</evidence>
<sequence length="443" mass="52604">MAESRSFTGRLKRPVKRAILLFGMKHPGFRKLWKRLLYRKRRLYYRYRCAGVRPDKKTVVFNSFNGKTYGCSPRAVYEYMISHSEFDGWKFIWAFKDPEKHRFLEKNPNTTVISQQAKVYERYLAGAGYWITNYRMPDHVWPGKDQVYIQCWHGTPLKRLGYDLQTSENAVDSISEIRRKYDMDAEKFTRILSPSRFASEKFSSAWNLKARGMEDKLLEIGYPRNDFLVNHTEEDVRQIRRHLGIPEGKKVILYAPTWRDNQHETGVGFTYSLNLDFGKLWQALGEEYVVVFRVHYLVASTFSFRDYEGFIYNASDYDDINHLYLIADLLITDYSSVFFDYAILKKPMLFYMYDLEDYKDSIRGFYFGIDRLPGRIVTRQEELPDAIRDSVEHFSYDEKYRSFSDTFCHLEDGRASARFVEQVFQVKVTSRPRRRPLLLADES</sequence>
<comment type="subcellular location">
    <subcellularLocation>
        <location evidence="1">Cell membrane</location>
        <topology evidence="1">Peripheral membrane protein</topology>
    </subcellularLocation>
</comment>
<dbReference type="SUPFAM" id="SSF53756">
    <property type="entry name" value="UDP-Glycosyltransferase/glycogen phosphorylase"/>
    <property type="match status" value="1"/>
</dbReference>